<dbReference type="EMBL" id="CP061336">
    <property type="protein sequence ID" value="QNU66028.1"/>
    <property type="molecule type" value="Genomic_DNA"/>
</dbReference>
<accession>A0A4U7JLH4</accession>
<feature type="transmembrane region" description="Helical" evidence="1">
    <location>
        <begin position="460"/>
        <end position="479"/>
    </location>
</feature>
<dbReference type="RefSeq" id="WP_137696777.1">
    <property type="nucleotide sequence ID" value="NZ_CP061336.1"/>
</dbReference>
<feature type="transmembrane region" description="Helical" evidence="1">
    <location>
        <begin position="600"/>
        <end position="620"/>
    </location>
</feature>
<keyword evidence="1" id="KW-1133">Transmembrane helix</keyword>
<sequence>MRILKYEFYKLLSKKLLLLFILILFAINCYLYIAEQNKNDFQIPNEYENMLQQYSNLSEKEALALISESYDELNILSIINNLRTSNIAEEAIKDQVSPILKLSAIEISYDQLLEKYDNSRFMEDNSYLQDYITSLGLINNQLEYIESYPDFINSMEEKAEDMQSVSIFSQEGTFAYRNILKTPNDFRHLKDIKLKLGDETGIISATQYRFTDLSMAAIIFLMCVFIFIIEKESGLIRLTKSTKNGHVPVIVSKITVLVVTTAVLSLLFYGSILFLGNKLYGFGDLSRYIQSMSSFRDCSFLLSVKEFICLFIVTKIFVTVITAFIFAVIFNAFLFPKVIYLVLALFTGFSYICYTLIHPASYINTLKYINLFSFYDVFTFYGEYTNINFFGYPISKVFASIFVSLVVSVLTIALTIFSYVRNYSCATPILHKLINKIIIRRKRINGSTSMLIHETYKIFVTNKVGLIVVAALIIGYQNIHVAPFLMTKDTAVYKGYVDSLAGELTAQKQKFIQDEQKQFDNIPLELQKLKNSFEKDELDKAEYTRELNKITLFSEKKTGFERLKNQYQYLVNLKEEKKINGSFICELSSRYIFNNRTRDLYNGLIYCILLILCLSNIFPMEYKNGMVRVYKSTYNGRLRLFAQKGFIGSIIAIILMIIVYLPYYINLLSRYDIKSWSAPIQSIYLFENLDLNISVLGFVVLANFLQLIGCIAIAKLIILISLIVKKHSICILASTVILGFPIIISLMGITSLDSYSFNTIFVLFSSFSKSKDIISIISYYVFLVIILISSVLLGSKIYGGNLFKNIFGLKEVK</sequence>
<dbReference type="Proteomes" id="UP000306409">
    <property type="component" value="Chromosome"/>
</dbReference>
<feature type="transmembrane region" description="Helical" evidence="1">
    <location>
        <begin position="213"/>
        <end position="229"/>
    </location>
</feature>
<evidence type="ECO:0008006" key="4">
    <source>
        <dbReference type="Google" id="ProtNLM"/>
    </source>
</evidence>
<feature type="transmembrane region" description="Helical" evidence="1">
    <location>
        <begin position="397"/>
        <end position="420"/>
    </location>
</feature>
<feature type="transmembrane region" description="Helical" evidence="1">
    <location>
        <begin position="250"/>
        <end position="275"/>
    </location>
</feature>
<proteinExistence type="predicted"/>
<keyword evidence="3" id="KW-1185">Reference proteome</keyword>
<organism evidence="2 3">
    <name type="scientific">Ruminiclostridium herbifermentans</name>
    <dbReference type="NCBI Taxonomy" id="2488810"/>
    <lineage>
        <taxon>Bacteria</taxon>
        <taxon>Bacillati</taxon>
        <taxon>Bacillota</taxon>
        <taxon>Clostridia</taxon>
        <taxon>Eubacteriales</taxon>
        <taxon>Oscillospiraceae</taxon>
        <taxon>Ruminiclostridium</taxon>
    </lineage>
</organism>
<keyword evidence="1" id="KW-0812">Transmembrane</keyword>
<evidence type="ECO:0000313" key="2">
    <source>
        <dbReference type="EMBL" id="QNU66028.1"/>
    </source>
</evidence>
<feature type="transmembrane region" description="Helical" evidence="1">
    <location>
        <begin position="641"/>
        <end position="665"/>
    </location>
</feature>
<feature type="transmembrane region" description="Helical" evidence="1">
    <location>
        <begin position="310"/>
        <end position="331"/>
    </location>
</feature>
<protein>
    <recommendedName>
        <fullName evidence="4">ABC-2 family transporter protein</fullName>
    </recommendedName>
</protein>
<evidence type="ECO:0000313" key="3">
    <source>
        <dbReference type="Proteomes" id="UP000306409"/>
    </source>
</evidence>
<feature type="transmembrane region" description="Helical" evidence="1">
    <location>
        <begin position="773"/>
        <end position="794"/>
    </location>
</feature>
<feature type="transmembrane region" description="Helical" evidence="1">
    <location>
        <begin position="729"/>
        <end position="749"/>
    </location>
</feature>
<evidence type="ECO:0000256" key="1">
    <source>
        <dbReference type="SAM" id="Phobius"/>
    </source>
</evidence>
<keyword evidence="1" id="KW-0472">Membrane</keyword>
<reference evidence="2 3" key="1">
    <citation type="submission" date="2020-09" db="EMBL/GenBank/DDBJ databases">
        <title>Characterization and genome sequencing of Ruminiclostridium sp. nov. MA18.</title>
        <authorList>
            <person name="Rettenmaier R."/>
            <person name="Kowollik M.-L."/>
            <person name="Liebl W."/>
            <person name="Zverlov V."/>
        </authorList>
    </citation>
    <scope>NUCLEOTIDE SEQUENCE [LARGE SCALE GENOMIC DNA]</scope>
    <source>
        <strain evidence="2 3">MA18</strain>
    </source>
</reference>
<dbReference type="KEGG" id="rher:EHE19_014215"/>
<feature type="transmembrane region" description="Helical" evidence="1">
    <location>
        <begin position="338"/>
        <end position="357"/>
    </location>
</feature>
<gene>
    <name evidence="2" type="ORF">EHE19_014215</name>
</gene>
<feature type="transmembrane region" description="Helical" evidence="1">
    <location>
        <begin position="693"/>
        <end position="717"/>
    </location>
</feature>
<dbReference type="AlphaFoldDB" id="A0A4U7JLH4"/>
<dbReference type="OrthoDB" id="1821982at2"/>
<name>A0A4U7JLH4_9FIRM</name>